<proteinExistence type="predicted"/>
<dbReference type="AlphaFoldDB" id="A0A0L8HD14"/>
<organism evidence="1">
    <name type="scientific">Octopus bimaculoides</name>
    <name type="common">California two-spotted octopus</name>
    <dbReference type="NCBI Taxonomy" id="37653"/>
    <lineage>
        <taxon>Eukaryota</taxon>
        <taxon>Metazoa</taxon>
        <taxon>Spiralia</taxon>
        <taxon>Lophotrochozoa</taxon>
        <taxon>Mollusca</taxon>
        <taxon>Cephalopoda</taxon>
        <taxon>Coleoidea</taxon>
        <taxon>Octopodiformes</taxon>
        <taxon>Octopoda</taxon>
        <taxon>Incirrata</taxon>
        <taxon>Octopodidae</taxon>
        <taxon>Octopus</taxon>
    </lineage>
</organism>
<accession>A0A0L8HD14</accession>
<evidence type="ECO:0000313" key="1">
    <source>
        <dbReference type="EMBL" id="KOF87183.1"/>
    </source>
</evidence>
<protein>
    <submittedName>
        <fullName evidence="1">Uncharacterized protein</fullName>
    </submittedName>
</protein>
<sequence>MTLANKTEDYILIPQRGVDSLIAKKFLKHYFIALFTYNFQTIEYPCFAFIDKLQQFD</sequence>
<dbReference type="EMBL" id="KQ418483">
    <property type="protein sequence ID" value="KOF87183.1"/>
    <property type="molecule type" value="Genomic_DNA"/>
</dbReference>
<name>A0A0L8HD14_OCTBM</name>
<gene>
    <name evidence="1" type="ORF">OCBIM_22017353mg</name>
</gene>
<reference evidence="1" key="1">
    <citation type="submission" date="2015-07" db="EMBL/GenBank/DDBJ databases">
        <title>MeaNS - Measles Nucleotide Surveillance Program.</title>
        <authorList>
            <person name="Tran T."/>
            <person name="Druce J."/>
        </authorList>
    </citation>
    <scope>NUCLEOTIDE SEQUENCE</scope>
    <source>
        <strain evidence="1">UCB-OBI-ISO-001</strain>
        <tissue evidence="1">Gonad</tissue>
    </source>
</reference>